<evidence type="ECO:0000256" key="7">
    <source>
        <dbReference type="ARBA" id="ARBA00022729"/>
    </source>
</evidence>
<dbReference type="OrthoDB" id="2017114at2759"/>
<evidence type="ECO:0000256" key="14">
    <source>
        <dbReference type="ARBA" id="ARBA00023170"/>
    </source>
</evidence>
<evidence type="ECO:0000313" key="16">
    <source>
        <dbReference type="RefSeq" id="XP_018843295.1"/>
    </source>
</evidence>
<dbReference type="InterPro" id="IPR001245">
    <property type="entry name" value="Ser-Thr/Tyr_kinase_cat_dom"/>
</dbReference>
<evidence type="ECO:0000256" key="4">
    <source>
        <dbReference type="ARBA" id="ARBA00022614"/>
    </source>
</evidence>
<dbReference type="InterPro" id="IPR011009">
    <property type="entry name" value="Kinase-like_dom_sf"/>
</dbReference>
<dbReference type="PANTHER" id="PTHR45631">
    <property type="entry name" value="OS07G0107800 PROTEIN-RELATED"/>
    <property type="match status" value="1"/>
</dbReference>
<dbReference type="PRINTS" id="PR00019">
    <property type="entry name" value="LEURICHRPT"/>
</dbReference>
<dbReference type="SUPFAM" id="SSF56112">
    <property type="entry name" value="Protein kinase-like (PK-like)"/>
    <property type="match status" value="1"/>
</dbReference>
<dbReference type="RefSeq" id="XP_018843295.1">
    <property type="nucleotide sequence ID" value="XM_018987750.2"/>
</dbReference>
<dbReference type="PROSITE" id="PS50011">
    <property type="entry name" value="PROTEIN_KINASE_DOM"/>
    <property type="match status" value="1"/>
</dbReference>
<dbReference type="AlphaFoldDB" id="A0A2I4GHB7"/>
<dbReference type="InterPro" id="IPR017441">
    <property type="entry name" value="Protein_kinase_ATP_BS"/>
</dbReference>
<dbReference type="PROSITE" id="PS00108">
    <property type="entry name" value="PROTEIN_KINASE_ST"/>
    <property type="match status" value="1"/>
</dbReference>
<dbReference type="Proteomes" id="UP000235220">
    <property type="component" value="Chromosome 12"/>
</dbReference>
<dbReference type="Pfam" id="PF12819">
    <property type="entry name" value="Malectin_like"/>
    <property type="match status" value="1"/>
</dbReference>
<dbReference type="InterPro" id="IPR024788">
    <property type="entry name" value="Malectin-like_Carb-bd_dom"/>
</dbReference>
<dbReference type="Gene3D" id="1.10.510.10">
    <property type="entry name" value="Transferase(Phosphotransferase) domain 1"/>
    <property type="match status" value="1"/>
</dbReference>
<dbReference type="Pfam" id="PF07714">
    <property type="entry name" value="PK_Tyr_Ser-Thr"/>
    <property type="match status" value="1"/>
</dbReference>
<evidence type="ECO:0000313" key="15">
    <source>
        <dbReference type="Proteomes" id="UP000235220"/>
    </source>
</evidence>
<name>A0A2I4GHB7_JUGRE</name>
<dbReference type="InterPro" id="IPR000719">
    <property type="entry name" value="Prot_kinase_dom"/>
</dbReference>
<dbReference type="SUPFAM" id="SSF52058">
    <property type="entry name" value="L domain-like"/>
    <property type="match status" value="1"/>
</dbReference>
<dbReference type="PROSITE" id="PS00107">
    <property type="entry name" value="PROTEIN_KINASE_ATP"/>
    <property type="match status" value="1"/>
</dbReference>
<keyword evidence="3" id="KW-0597">Phosphoprotein</keyword>
<keyword evidence="4" id="KW-0433">Leucine-rich repeat</keyword>
<keyword evidence="14" id="KW-0675">Receptor</keyword>
<keyword evidence="8" id="KW-0677">Repeat</keyword>
<dbReference type="SMART" id="SM00220">
    <property type="entry name" value="S_TKc"/>
    <property type="match status" value="1"/>
</dbReference>
<reference evidence="16" key="1">
    <citation type="submission" date="2025-08" db="UniProtKB">
        <authorList>
            <consortium name="RefSeq"/>
        </authorList>
    </citation>
    <scope>IDENTIFICATION</scope>
    <source>
        <tissue evidence="16">Leaves</tissue>
    </source>
</reference>
<dbReference type="GO" id="GO:0016020">
    <property type="term" value="C:membrane"/>
    <property type="evidence" value="ECO:0007669"/>
    <property type="project" value="UniProtKB-SubCell"/>
</dbReference>
<dbReference type="GO" id="GO:0004674">
    <property type="term" value="F:protein serine/threonine kinase activity"/>
    <property type="evidence" value="ECO:0007669"/>
    <property type="project" value="UniProtKB-KW"/>
</dbReference>
<dbReference type="GO" id="GO:0005524">
    <property type="term" value="F:ATP binding"/>
    <property type="evidence" value="ECO:0007669"/>
    <property type="project" value="UniProtKB-UniRule"/>
</dbReference>
<evidence type="ECO:0000256" key="6">
    <source>
        <dbReference type="ARBA" id="ARBA00022692"/>
    </source>
</evidence>
<keyword evidence="6" id="KW-0812">Transmembrane</keyword>
<dbReference type="Gramene" id="Jr12_18390_p1">
    <property type="protein sequence ID" value="cds.Jr12_18390_p1"/>
    <property type="gene ID" value="Jr12_18390"/>
</dbReference>
<dbReference type="InterPro" id="IPR025875">
    <property type="entry name" value="Leu-rich_rpt_4"/>
</dbReference>
<dbReference type="FunCoup" id="A0A2I4GHB7">
    <property type="interactions" value="181"/>
</dbReference>
<keyword evidence="13" id="KW-0472">Membrane</keyword>
<evidence type="ECO:0000256" key="1">
    <source>
        <dbReference type="ARBA" id="ARBA00004167"/>
    </source>
</evidence>
<evidence type="ECO:0000256" key="11">
    <source>
        <dbReference type="ARBA" id="ARBA00022840"/>
    </source>
</evidence>
<dbReference type="InterPro" id="IPR008271">
    <property type="entry name" value="Ser/Thr_kinase_AS"/>
</dbReference>
<evidence type="ECO:0000256" key="9">
    <source>
        <dbReference type="ARBA" id="ARBA00022741"/>
    </source>
</evidence>
<dbReference type="FunFam" id="3.30.200.20:FF:000394">
    <property type="entry name" value="Leucine-rich repeat receptor-like protein kinase"/>
    <property type="match status" value="1"/>
</dbReference>
<dbReference type="CDD" id="cd12087">
    <property type="entry name" value="TM_EGFR-like"/>
    <property type="match status" value="1"/>
</dbReference>
<keyword evidence="9" id="KW-0547">Nucleotide-binding</keyword>
<gene>
    <name evidence="16" type="primary">LOC109007878</name>
</gene>
<evidence type="ECO:0000256" key="5">
    <source>
        <dbReference type="ARBA" id="ARBA00022679"/>
    </source>
</evidence>
<dbReference type="Gene3D" id="3.80.10.10">
    <property type="entry name" value="Ribonuclease Inhibitor"/>
    <property type="match status" value="1"/>
</dbReference>
<comment type="subcellular location">
    <subcellularLocation>
        <location evidence="1">Membrane</location>
        <topology evidence="1">Single-pass membrane protein</topology>
    </subcellularLocation>
</comment>
<keyword evidence="11" id="KW-0067">ATP-binding</keyword>
<evidence type="ECO:0000256" key="8">
    <source>
        <dbReference type="ARBA" id="ARBA00022737"/>
    </source>
</evidence>
<dbReference type="FunFam" id="3.80.10.10:FF:000129">
    <property type="entry name" value="Leucine-rich repeat receptor-like kinase"/>
    <property type="match status" value="1"/>
</dbReference>
<accession>A0A2I4GHB7</accession>
<organism evidence="15 16">
    <name type="scientific">Juglans regia</name>
    <name type="common">English walnut</name>
    <dbReference type="NCBI Taxonomy" id="51240"/>
    <lineage>
        <taxon>Eukaryota</taxon>
        <taxon>Viridiplantae</taxon>
        <taxon>Streptophyta</taxon>
        <taxon>Embryophyta</taxon>
        <taxon>Tracheophyta</taxon>
        <taxon>Spermatophyta</taxon>
        <taxon>Magnoliopsida</taxon>
        <taxon>eudicotyledons</taxon>
        <taxon>Gunneridae</taxon>
        <taxon>Pentapetalae</taxon>
        <taxon>rosids</taxon>
        <taxon>fabids</taxon>
        <taxon>Fagales</taxon>
        <taxon>Juglandaceae</taxon>
        <taxon>Juglans</taxon>
    </lineage>
</organism>
<sequence>MGGFQTSIFAFLGVLSLILLLVHAQDQSDFISIDCGLPANSTYKEETTSIDYISDANYIDTGIIRNIASELQGTLQQQVWNVRSFPQGVRNCYTINITRGTKYLIRATFVHGNYDGEGNLPEFDLYLGTNMWDTVKVENASYSIIKELIHVPSRNYIHVCLVNTGLGTPFISAIEFRPLKNNSYVTKSGSLALLLRADAGSTSNQSYRYAYDVHDRLWSPYNYNKWKALSTGLTIDSQSQNAYQPASVVMSTAATPINESAPMEFYWEADDPNTQFYIFMHFAEVVKLEPNQSRSFNITLNGKYWYGPLVPDYLYTTTVFSPSAMTGGKYVFSIFKAENSTLPPIVNAVEIYSVKDFLQSETDRADVDAIRKIKSTYGIKRNWQGDPCAPKEYSWEGLDCSYDADNAPRITSLKLSSSGLAGEISADISNLVMLQSLDLSNNSLTGSVPDFLSELPNLRVLNLERNKLTGSVPLELIERRENGSLSLSVEENSELCGSRSCKKKKNNIVIPIVASVVGGLLVLTLIVMAIFWGIRRRTKQAAMVDTESHMQNVSLELLQRQFTYSELLRYTNNFERILGKGGFGTVYHGYIDDTQVAVKMLSHSSVQGYQQFQSEVRLLMRVHHRNLTTLVGYCYEGTNMGLVYEYMPNGDLDAHLSDGNAKTLTWEDRLRIATDAAQGLEYLHCGCKPPIVHRDVKTTNILLNENLQAKLADFGLSKIFPTDSGTHVSTVVAGTPGYLDPEYYITNWLTEKSDVYSFGVVLLEIITSRPVIERSEARTHVSQFVSSMLAKGDIKNIVDPRLYGNFNSNSAWKAVEIAMGCVSPTAAKRPTMSQVVADLKECMATELARANEGDSSESMEMINMDLATELNPLAR</sequence>
<keyword evidence="15" id="KW-1185">Reference proteome</keyword>
<keyword evidence="10" id="KW-0418">Kinase</keyword>
<evidence type="ECO:0000256" key="2">
    <source>
        <dbReference type="ARBA" id="ARBA00022527"/>
    </source>
</evidence>
<evidence type="ECO:0000256" key="13">
    <source>
        <dbReference type="ARBA" id="ARBA00023136"/>
    </source>
</evidence>
<protein>
    <submittedName>
        <fullName evidence="16">LRR receptor-like serine/threonine-protein kinase IOS1</fullName>
    </submittedName>
</protein>
<dbReference type="InterPro" id="IPR032675">
    <property type="entry name" value="LRR_dom_sf"/>
</dbReference>
<dbReference type="KEGG" id="jre:109007878"/>
<evidence type="ECO:0000256" key="10">
    <source>
        <dbReference type="ARBA" id="ARBA00022777"/>
    </source>
</evidence>
<evidence type="ECO:0000256" key="3">
    <source>
        <dbReference type="ARBA" id="ARBA00022553"/>
    </source>
</evidence>
<keyword evidence="7" id="KW-0732">Signal</keyword>
<keyword evidence="12" id="KW-1133">Transmembrane helix</keyword>
<keyword evidence="2" id="KW-0723">Serine/threonine-protein kinase</keyword>
<dbReference type="FunFam" id="1.10.510.10:FF:000146">
    <property type="entry name" value="LRR receptor-like serine/threonine-protein kinase IOS1"/>
    <property type="match status" value="1"/>
</dbReference>
<proteinExistence type="predicted"/>
<dbReference type="PANTHER" id="PTHR45631:SF202">
    <property type="entry name" value="SENESCENCE-INDUCED RECEPTOR-LIKE SERINE_THREONINE-PROTEIN KINASE"/>
    <property type="match status" value="1"/>
</dbReference>
<dbReference type="GeneID" id="109007878"/>
<keyword evidence="5" id="KW-0808">Transferase</keyword>
<dbReference type="Pfam" id="PF12799">
    <property type="entry name" value="LRR_4"/>
    <property type="match status" value="1"/>
</dbReference>
<evidence type="ECO:0000256" key="12">
    <source>
        <dbReference type="ARBA" id="ARBA00022989"/>
    </source>
</evidence>
<dbReference type="CDD" id="cd14066">
    <property type="entry name" value="STKc_IRAK"/>
    <property type="match status" value="1"/>
</dbReference>
<dbReference type="Gene3D" id="3.30.200.20">
    <property type="entry name" value="Phosphorylase Kinase, domain 1"/>
    <property type="match status" value="1"/>
</dbReference>